<dbReference type="OrthoDB" id="7359303at2"/>
<comment type="caution">
    <text evidence="2">The sequence shown here is derived from an EMBL/GenBank/DDBJ whole genome shotgun (WGS) entry which is preliminary data.</text>
</comment>
<feature type="transmembrane region" description="Helical" evidence="1">
    <location>
        <begin position="6"/>
        <end position="30"/>
    </location>
</feature>
<proteinExistence type="predicted"/>
<sequence length="102" mass="10642">MYSAEPQTWLAIFMAALATYSLRAGGLLLGGKLPQKGRVSKALEALPGTILISLVTPSIFAEGPWGIAAACSTALVTYKMNNVFAGMVVGVAIVALQRNLAF</sequence>
<dbReference type="InterPro" id="IPR008407">
    <property type="entry name" value="Brnchd-chn_aa_trnsp_AzlD"/>
</dbReference>
<keyword evidence="1" id="KW-0472">Membrane</keyword>
<name>A0A0D2JVS9_9BACT</name>
<dbReference type="Proteomes" id="UP000032233">
    <property type="component" value="Unassembled WGS sequence"/>
</dbReference>
<dbReference type="InParanoid" id="A0A0D2JVS9"/>
<dbReference type="EMBL" id="AZAC01000014">
    <property type="protein sequence ID" value="KIX13700.1"/>
    <property type="molecule type" value="Genomic_DNA"/>
</dbReference>
<dbReference type="RefSeq" id="WP_044348799.1">
    <property type="nucleotide sequence ID" value="NZ_AZAC01000014.1"/>
</dbReference>
<keyword evidence="3" id="KW-1185">Reference proteome</keyword>
<gene>
    <name evidence="2" type="ORF">X474_12075</name>
</gene>
<accession>A0A0D2JVS9</accession>
<dbReference type="Pfam" id="PF05437">
    <property type="entry name" value="AzlD"/>
    <property type="match status" value="1"/>
</dbReference>
<organism evidence="2 3">
    <name type="scientific">Dethiosulfatarculus sandiegensis</name>
    <dbReference type="NCBI Taxonomy" id="1429043"/>
    <lineage>
        <taxon>Bacteria</taxon>
        <taxon>Pseudomonadati</taxon>
        <taxon>Thermodesulfobacteriota</taxon>
        <taxon>Desulfarculia</taxon>
        <taxon>Desulfarculales</taxon>
        <taxon>Desulfarculaceae</taxon>
        <taxon>Dethiosulfatarculus</taxon>
    </lineage>
</organism>
<dbReference type="STRING" id="1429043.X474_12075"/>
<evidence type="ECO:0000256" key="1">
    <source>
        <dbReference type="SAM" id="Phobius"/>
    </source>
</evidence>
<feature type="transmembrane region" description="Helical" evidence="1">
    <location>
        <begin position="67"/>
        <end position="96"/>
    </location>
</feature>
<protein>
    <submittedName>
        <fullName evidence="2">Branched-chain amino acid ABC transporter</fullName>
    </submittedName>
</protein>
<dbReference type="AlphaFoldDB" id="A0A0D2JVS9"/>
<evidence type="ECO:0000313" key="2">
    <source>
        <dbReference type="EMBL" id="KIX13700.1"/>
    </source>
</evidence>
<keyword evidence="1" id="KW-0812">Transmembrane</keyword>
<evidence type="ECO:0000313" key="3">
    <source>
        <dbReference type="Proteomes" id="UP000032233"/>
    </source>
</evidence>
<keyword evidence="1" id="KW-1133">Transmembrane helix</keyword>
<reference evidence="2 3" key="1">
    <citation type="submission" date="2013-11" db="EMBL/GenBank/DDBJ databases">
        <title>Metagenomic analysis of a methanogenic consortium involved in long chain n-alkane degradation.</title>
        <authorList>
            <person name="Davidova I.A."/>
            <person name="Callaghan A.V."/>
            <person name="Wawrik B."/>
            <person name="Pruitt S."/>
            <person name="Marks C."/>
            <person name="Duncan K.E."/>
            <person name="Suflita J.M."/>
        </authorList>
    </citation>
    <scope>NUCLEOTIDE SEQUENCE [LARGE SCALE GENOMIC DNA]</scope>
    <source>
        <strain evidence="2 3">SPR</strain>
    </source>
</reference>
<feature type="transmembrane region" description="Helical" evidence="1">
    <location>
        <begin position="42"/>
        <end position="61"/>
    </location>
</feature>